<feature type="compositionally biased region" description="Low complexity" evidence="1">
    <location>
        <begin position="545"/>
        <end position="589"/>
    </location>
</feature>
<name>A0A316USQ5_9BASI</name>
<feature type="compositionally biased region" description="Basic residues" evidence="1">
    <location>
        <begin position="268"/>
        <end position="277"/>
    </location>
</feature>
<dbReference type="GeneID" id="37028409"/>
<feature type="compositionally biased region" description="Polar residues" evidence="1">
    <location>
        <begin position="457"/>
        <end position="473"/>
    </location>
</feature>
<keyword evidence="3" id="KW-1185">Reference proteome</keyword>
<evidence type="ECO:0000313" key="2">
    <source>
        <dbReference type="EMBL" id="PWN26165.1"/>
    </source>
</evidence>
<dbReference type="CDD" id="cd00167">
    <property type="entry name" value="SANT"/>
    <property type="match status" value="1"/>
</dbReference>
<dbReference type="GO" id="GO:0006361">
    <property type="term" value="P:transcription initiation at RNA polymerase I promoter"/>
    <property type="evidence" value="ECO:0007669"/>
    <property type="project" value="TreeGrafter"/>
</dbReference>
<feature type="region of interest" description="Disordered" evidence="1">
    <location>
        <begin position="945"/>
        <end position="982"/>
    </location>
</feature>
<dbReference type="RefSeq" id="XP_025360777.1">
    <property type="nucleotide sequence ID" value="XM_025506586.1"/>
</dbReference>
<dbReference type="EMBL" id="KZ819672">
    <property type="protein sequence ID" value="PWN26165.1"/>
    <property type="molecule type" value="Genomic_DNA"/>
</dbReference>
<feature type="compositionally biased region" description="Acidic residues" evidence="1">
    <location>
        <begin position="781"/>
        <end position="797"/>
    </location>
</feature>
<dbReference type="GO" id="GO:0042790">
    <property type="term" value="P:nucleolar large rRNA transcription by RNA polymerase I"/>
    <property type="evidence" value="ECO:0007669"/>
    <property type="project" value="InterPro"/>
</dbReference>
<dbReference type="STRING" id="1569628.A0A316USQ5"/>
<dbReference type="AlphaFoldDB" id="A0A316USQ5"/>
<feature type="region of interest" description="Disordered" evidence="1">
    <location>
        <begin position="1001"/>
        <end position="1095"/>
    </location>
</feature>
<feature type="compositionally biased region" description="Basic and acidic residues" evidence="1">
    <location>
        <begin position="1070"/>
        <end position="1081"/>
    </location>
</feature>
<dbReference type="Proteomes" id="UP000245884">
    <property type="component" value="Unassembled WGS sequence"/>
</dbReference>
<feature type="region of interest" description="Disordered" evidence="1">
    <location>
        <begin position="450"/>
        <end position="592"/>
    </location>
</feature>
<dbReference type="Gene3D" id="1.10.10.60">
    <property type="entry name" value="Homeodomain-like"/>
    <property type="match status" value="1"/>
</dbReference>
<accession>A0A316USQ5</accession>
<dbReference type="GO" id="GO:0000500">
    <property type="term" value="C:RNA polymerase I upstream activating factor complex"/>
    <property type="evidence" value="ECO:0007669"/>
    <property type="project" value="InterPro"/>
</dbReference>
<feature type="compositionally biased region" description="Acidic residues" evidence="1">
    <location>
        <begin position="1058"/>
        <end position="1069"/>
    </location>
</feature>
<sequence>MSSEHDDGNPYGEVSREASSSTHAPPPSSDDISRYSTLLHEHAQYLYNRLHSGGASWKPRPSPHPHAQIAPSSWTRSELSIFFRSLARYSRLRPDLIARDLGGGKTIVQVVHYINALQDAKSASQRGRRRTRAAVLGRTPAAVEVDDAWVEKEERLAEALYPRTPTSHPGLGEWTEDSVASAAVYIANRAKAEREASLDSDDGKIPIYQFSSLISSLCHTSSKRSRGTMNGELRKAYQDFIRTHPAVPSLERMRRSGAGNLVRSPEKMHRKKQKRRRASESEDEDEGEEAIEDITSLAHRLVLRMCELGLLWRVVETGDNTTAEQDDEQVSPRFRLAPPLYHPTSSVIHQFSTSRKALHITATQPQRLPTRYLDTQCLVWASDIAGRDALLPSQNEAATDGKGVTSLLKHSMRRRIAEGHARMLQAKEAALDRLLGSLRCEELEWLETGIGGEGRANSPQRGSSSSQPATEPRSSPAVRTFEVHRGGRGKKTTTFRGHSLEGMDEDERRRFKARIRKQERRSGLAQLNSGLASQPAAAEANGNGSTSPSLAPGAGPSSPSSHTPAPASSPSLSSQRPPSLLNPFKHLLLPLPPDKRKKAEARLRKRIKLWGLEETLRVGLGNLDVDVRLRGNQELRRAREAGDEDVDRSLHQEDVAAALQAAYGSQAVHKGIQDEESHQPSIYNGATTSLQSSSSFATPRIDHRSDRFRAVGITSPAPALDRLHILVQQLLPTPRGGAHPDRAEQETKTSILQTVSLRSLARMVRRNAEHTRLISAGELRDESEEGTQGDAASEEASESMTPSRAEDIANSSSSPLAPSSHLTAQLDLPPLLAFLQQSLHAFLQRAIARLAHPADDDLNSSAAARWLNDKEVKRALREVGVERLSLRDTEQVAVPSIEDEEAQPRGMVLDWMQRPSRLGRDEEEPNDSIGDVRLAHALNAESFNFRRANSRPSQLPTRGHARDAVPDSGEEELSDDVKHDDDEVFETLGEAHEVEHVREMWTALNEAAPRRGQKRAISEDDDESDEREEEDDDDGVIDEAEDDDDVMDEAEPAHDGYDEQLDTEDEDEDARIARRDAEADKAYAAVERSRWFGST</sequence>
<protein>
    <submittedName>
        <fullName evidence="2">Uncharacterized protein</fullName>
    </submittedName>
</protein>
<feature type="region of interest" description="Disordered" evidence="1">
    <location>
        <begin position="675"/>
        <end position="698"/>
    </location>
</feature>
<feature type="region of interest" description="Disordered" evidence="1">
    <location>
        <begin position="773"/>
        <end position="821"/>
    </location>
</feature>
<feature type="compositionally biased region" description="Polar residues" evidence="1">
    <location>
        <begin position="679"/>
        <end position="697"/>
    </location>
</feature>
<gene>
    <name evidence="2" type="ORF">BDZ90DRAFT_233307</name>
</gene>
<dbReference type="GO" id="GO:0001181">
    <property type="term" value="F:RNA polymerase I general transcription initiation factor activity"/>
    <property type="evidence" value="ECO:0007669"/>
    <property type="project" value="TreeGrafter"/>
</dbReference>
<dbReference type="InterPro" id="IPR039601">
    <property type="entry name" value="Rrn5"/>
</dbReference>
<feature type="region of interest" description="Disordered" evidence="1">
    <location>
        <begin position="1"/>
        <end position="33"/>
    </location>
</feature>
<dbReference type="PANTHER" id="PTHR28079">
    <property type="entry name" value="RNA POLYMERASE I-SPECIFIC TRANSCRIPTION INITIATION FACTOR RRN5"/>
    <property type="match status" value="1"/>
</dbReference>
<feature type="compositionally biased region" description="Basic and acidic residues" evidence="1">
    <location>
        <begin position="498"/>
        <end position="509"/>
    </location>
</feature>
<feature type="compositionally biased region" description="Basic residues" evidence="1">
    <location>
        <begin position="510"/>
        <end position="519"/>
    </location>
</feature>
<feature type="region of interest" description="Disordered" evidence="1">
    <location>
        <begin position="254"/>
        <end position="289"/>
    </location>
</feature>
<feature type="compositionally biased region" description="Acidic residues" evidence="1">
    <location>
        <begin position="1019"/>
        <end position="1050"/>
    </location>
</feature>
<organism evidence="2 3">
    <name type="scientific">Jaminaea rosea</name>
    <dbReference type="NCBI Taxonomy" id="1569628"/>
    <lineage>
        <taxon>Eukaryota</taxon>
        <taxon>Fungi</taxon>
        <taxon>Dikarya</taxon>
        <taxon>Basidiomycota</taxon>
        <taxon>Ustilaginomycotina</taxon>
        <taxon>Exobasidiomycetes</taxon>
        <taxon>Microstromatales</taxon>
        <taxon>Microstromatales incertae sedis</taxon>
        <taxon>Jaminaea</taxon>
    </lineage>
</organism>
<dbReference type="OrthoDB" id="2240312at2759"/>
<dbReference type="InterPro" id="IPR001005">
    <property type="entry name" value="SANT/Myb"/>
</dbReference>
<evidence type="ECO:0000313" key="3">
    <source>
        <dbReference type="Proteomes" id="UP000245884"/>
    </source>
</evidence>
<dbReference type="GO" id="GO:0000182">
    <property type="term" value="F:rDNA binding"/>
    <property type="evidence" value="ECO:0007669"/>
    <property type="project" value="TreeGrafter"/>
</dbReference>
<evidence type="ECO:0000256" key="1">
    <source>
        <dbReference type="SAM" id="MobiDB-lite"/>
    </source>
</evidence>
<feature type="compositionally biased region" description="Low complexity" evidence="1">
    <location>
        <begin position="811"/>
        <end position="820"/>
    </location>
</feature>
<proteinExistence type="predicted"/>
<dbReference type="PANTHER" id="PTHR28079:SF1">
    <property type="entry name" value="RNA POLYMERASE I-SPECIFIC TRANSCRIPTION INITIATION FACTOR RRN5"/>
    <property type="match status" value="1"/>
</dbReference>
<reference evidence="2 3" key="1">
    <citation type="journal article" date="2018" name="Mol. Biol. Evol.">
        <title>Broad Genomic Sampling Reveals a Smut Pathogenic Ancestry of the Fungal Clade Ustilaginomycotina.</title>
        <authorList>
            <person name="Kijpornyongpan T."/>
            <person name="Mondo S.J."/>
            <person name="Barry K."/>
            <person name="Sandor L."/>
            <person name="Lee J."/>
            <person name="Lipzen A."/>
            <person name="Pangilinan J."/>
            <person name="LaButti K."/>
            <person name="Hainaut M."/>
            <person name="Henrissat B."/>
            <person name="Grigoriev I.V."/>
            <person name="Spatafora J.W."/>
            <person name="Aime M.C."/>
        </authorList>
    </citation>
    <scope>NUCLEOTIDE SEQUENCE [LARGE SCALE GENOMIC DNA]</scope>
    <source>
        <strain evidence="2 3">MCA 5214</strain>
    </source>
</reference>